<dbReference type="PANTHER" id="PTHR43547:SF2">
    <property type="entry name" value="HYBRID SIGNAL TRANSDUCTION HISTIDINE KINASE C"/>
    <property type="match status" value="1"/>
</dbReference>
<dbReference type="InterPro" id="IPR004358">
    <property type="entry name" value="Sig_transdc_His_kin-like_C"/>
</dbReference>
<dbReference type="CDD" id="cd00082">
    <property type="entry name" value="HisKA"/>
    <property type="match status" value="1"/>
</dbReference>
<name>A0A1T4N9I4_9GAMM</name>
<dbReference type="SMART" id="SM00387">
    <property type="entry name" value="HATPase_c"/>
    <property type="match status" value="1"/>
</dbReference>
<dbReference type="SMART" id="SM00448">
    <property type="entry name" value="REC"/>
    <property type="match status" value="1"/>
</dbReference>
<dbReference type="Gene3D" id="1.10.287.130">
    <property type="match status" value="1"/>
</dbReference>
<dbReference type="InterPro" id="IPR036097">
    <property type="entry name" value="HisK_dim/P_sf"/>
</dbReference>
<dbReference type="PROSITE" id="PS50109">
    <property type="entry name" value="HIS_KIN"/>
    <property type="match status" value="1"/>
</dbReference>
<dbReference type="RefSeq" id="WP_078757354.1">
    <property type="nucleotide sequence ID" value="NZ_FUXP01000001.1"/>
</dbReference>
<feature type="domain" description="Response regulatory" evidence="8">
    <location>
        <begin position="408"/>
        <end position="524"/>
    </location>
</feature>
<evidence type="ECO:0000256" key="1">
    <source>
        <dbReference type="ARBA" id="ARBA00000085"/>
    </source>
</evidence>
<dbReference type="OrthoDB" id="9768069at2"/>
<dbReference type="EMBL" id="FUXP01000001">
    <property type="protein sequence ID" value="SJZ75851.1"/>
    <property type="molecule type" value="Genomic_DNA"/>
</dbReference>
<dbReference type="CDD" id="cd17580">
    <property type="entry name" value="REC_2_DhkD-like"/>
    <property type="match status" value="1"/>
</dbReference>
<keyword evidence="3 6" id="KW-0597">Phosphoprotein</keyword>
<dbReference type="GO" id="GO:0000155">
    <property type="term" value="F:phosphorelay sensor kinase activity"/>
    <property type="evidence" value="ECO:0007669"/>
    <property type="project" value="InterPro"/>
</dbReference>
<dbReference type="FunFam" id="3.30.565.10:FF:000006">
    <property type="entry name" value="Sensor histidine kinase WalK"/>
    <property type="match status" value="1"/>
</dbReference>
<dbReference type="SUPFAM" id="SSF55874">
    <property type="entry name" value="ATPase domain of HSP90 chaperone/DNA topoisomerase II/histidine kinase"/>
    <property type="match status" value="1"/>
</dbReference>
<dbReference type="Pfam" id="PF00512">
    <property type="entry name" value="HisKA"/>
    <property type="match status" value="1"/>
</dbReference>
<dbReference type="InterPro" id="IPR005467">
    <property type="entry name" value="His_kinase_dom"/>
</dbReference>
<dbReference type="STRING" id="1122188.SAMN02745674_00789"/>
<protein>
    <recommendedName>
        <fullName evidence="2">histidine kinase</fullName>
        <ecNumber evidence="2">2.7.13.3</ecNumber>
    </recommendedName>
</protein>
<evidence type="ECO:0000256" key="4">
    <source>
        <dbReference type="ARBA" id="ARBA00022679"/>
    </source>
</evidence>
<evidence type="ECO:0000259" key="7">
    <source>
        <dbReference type="PROSITE" id="PS50109"/>
    </source>
</evidence>
<dbReference type="SUPFAM" id="SSF52172">
    <property type="entry name" value="CheY-like"/>
    <property type="match status" value="1"/>
</dbReference>
<dbReference type="InterPro" id="IPR003594">
    <property type="entry name" value="HATPase_dom"/>
</dbReference>
<dbReference type="CDD" id="cd00075">
    <property type="entry name" value="HATPase"/>
    <property type="match status" value="1"/>
</dbReference>
<dbReference type="PANTHER" id="PTHR43547">
    <property type="entry name" value="TWO-COMPONENT HISTIDINE KINASE"/>
    <property type="match status" value="1"/>
</dbReference>
<evidence type="ECO:0000256" key="3">
    <source>
        <dbReference type="ARBA" id="ARBA00022553"/>
    </source>
</evidence>
<evidence type="ECO:0000256" key="6">
    <source>
        <dbReference type="PROSITE-ProRule" id="PRU00169"/>
    </source>
</evidence>
<dbReference type="InterPro" id="IPR036890">
    <property type="entry name" value="HATPase_C_sf"/>
</dbReference>
<dbReference type="InterPro" id="IPR001789">
    <property type="entry name" value="Sig_transdc_resp-reg_receiver"/>
</dbReference>
<dbReference type="AlphaFoldDB" id="A0A1T4N9I4"/>
<evidence type="ECO:0000256" key="2">
    <source>
        <dbReference type="ARBA" id="ARBA00012438"/>
    </source>
</evidence>
<feature type="modified residue" description="4-aspartylphosphate" evidence="6">
    <location>
        <position position="457"/>
    </location>
</feature>
<dbReference type="EC" id="2.7.13.3" evidence="2"/>
<dbReference type="Gene3D" id="3.40.50.2300">
    <property type="match status" value="1"/>
</dbReference>
<evidence type="ECO:0000256" key="5">
    <source>
        <dbReference type="ARBA" id="ARBA00022777"/>
    </source>
</evidence>
<dbReference type="InterPro" id="IPR003661">
    <property type="entry name" value="HisK_dim/P_dom"/>
</dbReference>
<sequence length="533" mass="58038">MNRARQADLHQRVLLLLSTARDTELTRELLARSDIPAHVCSDSRELQHELARGAGAVMATEETLSSSGAQAVLAQAIESQPRWSDLPVLLLTHGGANSTVVGDAVAMLNNVTLLERPLRVQALLSAVRTALRARNRQYEIQEHLRELEQAHDAEVMAVRRKDEFLAMLAHELRNPLAPISNALHVLEMDDSDPVRRATLRTMMKRQVVHMVRLVDDLLEASRLSRGMITLHRERMELCNAMRVAIEASRPQLDQGGYQLEVDLPETPLLVDADPVRIAQVFGNLLNNSVKYGRRDGCIKVTVHTDGGQAVAEVADDGLGIDRETLPHVFELFTQGARAGGDQQEGLGIGLALVRNLVELHGGTVEAHSEGRGQGARFVVRLPLASSKSAQPSTPAPGKTLSSVAPEIRVLVVDDNRDAAQSLALVMESMDLAPRVAHSGPEALRIASDYQPHLILLDIGMPGMDGYEVARRVRTGDGAGDPVIVAVTGWSHAQDLAKSRAAGFDHHLAKPADIPRLTALVDEIRSDLMSARMH</sequence>
<dbReference type="Pfam" id="PF00072">
    <property type="entry name" value="Response_reg"/>
    <property type="match status" value="1"/>
</dbReference>
<dbReference type="SUPFAM" id="SSF47384">
    <property type="entry name" value="Homodimeric domain of signal transducing histidine kinase"/>
    <property type="match status" value="1"/>
</dbReference>
<evidence type="ECO:0000313" key="9">
    <source>
        <dbReference type="EMBL" id="SJZ75851.1"/>
    </source>
</evidence>
<dbReference type="GO" id="GO:0005886">
    <property type="term" value="C:plasma membrane"/>
    <property type="evidence" value="ECO:0007669"/>
    <property type="project" value="UniProtKB-ARBA"/>
</dbReference>
<accession>A0A1T4N9I4</accession>
<dbReference type="SMART" id="SM00388">
    <property type="entry name" value="HisKA"/>
    <property type="match status" value="1"/>
</dbReference>
<organism evidence="9 10">
    <name type="scientific">Lysobacter spongiicola DSM 21749</name>
    <dbReference type="NCBI Taxonomy" id="1122188"/>
    <lineage>
        <taxon>Bacteria</taxon>
        <taxon>Pseudomonadati</taxon>
        <taxon>Pseudomonadota</taxon>
        <taxon>Gammaproteobacteria</taxon>
        <taxon>Lysobacterales</taxon>
        <taxon>Lysobacteraceae</taxon>
        <taxon>Novilysobacter</taxon>
    </lineage>
</organism>
<proteinExistence type="predicted"/>
<dbReference type="PRINTS" id="PR00344">
    <property type="entry name" value="BCTRLSENSOR"/>
</dbReference>
<dbReference type="InterPro" id="IPR011006">
    <property type="entry name" value="CheY-like_superfamily"/>
</dbReference>
<dbReference type="PROSITE" id="PS50110">
    <property type="entry name" value="RESPONSE_REGULATORY"/>
    <property type="match status" value="1"/>
</dbReference>
<keyword evidence="10" id="KW-1185">Reference proteome</keyword>
<evidence type="ECO:0000259" key="8">
    <source>
        <dbReference type="PROSITE" id="PS50110"/>
    </source>
</evidence>
<comment type="catalytic activity">
    <reaction evidence="1">
        <text>ATP + protein L-histidine = ADP + protein N-phospho-L-histidine.</text>
        <dbReference type="EC" id="2.7.13.3"/>
    </reaction>
</comment>
<keyword evidence="5 9" id="KW-0418">Kinase</keyword>
<dbReference type="Proteomes" id="UP000190061">
    <property type="component" value="Unassembled WGS sequence"/>
</dbReference>
<reference evidence="9 10" key="1">
    <citation type="submission" date="2017-02" db="EMBL/GenBank/DDBJ databases">
        <authorList>
            <person name="Peterson S.W."/>
        </authorList>
    </citation>
    <scope>NUCLEOTIDE SEQUENCE [LARGE SCALE GENOMIC DNA]</scope>
    <source>
        <strain evidence="9 10">DSM 21749</strain>
    </source>
</reference>
<keyword evidence="4" id="KW-0808">Transferase</keyword>
<feature type="domain" description="Histidine kinase" evidence="7">
    <location>
        <begin position="167"/>
        <end position="385"/>
    </location>
</feature>
<gene>
    <name evidence="9" type="ORF">SAMN02745674_00789</name>
</gene>
<dbReference type="Pfam" id="PF02518">
    <property type="entry name" value="HATPase_c"/>
    <property type="match status" value="1"/>
</dbReference>
<dbReference type="Gene3D" id="3.30.565.10">
    <property type="entry name" value="Histidine kinase-like ATPase, C-terminal domain"/>
    <property type="match status" value="1"/>
</dbReference>
<evidence type="ECO:0000313" key="10">
    <source>
        <dbReference type="Proteomes" id="UP000190061"/>
    </source>
</evidence>